<dbReference type="RefSeq" id="WP_067476390.1">
    <property type="nucleotide sequence ID" value="NZ_CP015961.1"/>
</dbReference>
<dbReference type="Pfam" id="PF00881">
    <property type="entry name" value="Nitroreductase"/>
    <property type="match status" value="1"/>
</dbReference>
<gene>
    <name evidence="2" type="ORF">BJL86_3103</name>
</gene>
<dbReference type="InterPro" id="IPR050627">
    <property type="entry name" value="Nitroreductase/BluB"/>
</dbReference>
<dbReference type="AlphaFoldDB" id="A0A173LRJ1"/>
<dbReference type="SUPFAM" id="SSF55469">
    <property type="entry name" value="FMN-dependent nitroreductase-like"/>
    <property type="match status" value="1"/>
</dbReference>
<dbReference type="InterPro" id="IPR012825">
    <property type="entry name" value="BluB"/>
</dbReference>
<dbReference type="GO" id="GO:0016491">
    <property type="term" value="F:oxidoreductase activity"/>
    <property type="evidence" value="ECO:0007669"/>
    <property type="project" value="InterPro"/>
</dbReference>
<evidence type="ECO:0000313" key="2">
    <source>
        <dbReference type="EMBL" id="ANI93862.1"/>
    </source>
</evidence>
<dbReference type="InterPro" id="IPR000415">
    <property type="entry name" value="Nitroreductase-like"/>
</dbReference>
<dbReference type="NCBIfam" id="TIGR02476">
    <property type="entry name" value="BluB"/>
    <property type="match status" value="1"/>
</dbReference>
<dbReference type="PANTHER" id="PTHR23026:SF123">
    <property type="entry name" value="NAD(P)H NITROREDUCTASE RV3131-RELATED"/>
    <property type="match status" value="1"/>
</dbReference>
<dbReference type="STRING" id="499555.BJL86_3103"/>
<organism evidence="2 3">
    <name type="scientific">Dietzia timorensis</name>
    <dbReference type="NCBI Taxonomy" id="499555"/>
    <lineage>
        <taxon>Bacteria</taxon>
        <taxon>Bacillati</taxon>
        <taxon>Actinomycetota</taxon>
        <taxon>Actinomycetes</taxon>
        <taxon>Mycobacteriales</taxon>
        <taxon>Dietziaceae</taxon>
        <taxon>Dietzia</taxon>
    </lineage>
</organism>
<dbReference type="Proteomes" id="UP000186104">
    <property type="component" value="Chromosome"/>
</dbReference>
<keyword evidence="3" id="KW-1185">Reference proteome</keyword>
<evidence type="ECO:0000259" key="1">
    <source>
        <dbReference type="Pfam" id="PF00881"/>
    </source>
</evidence>
<dbReference type="KEGG" id="dtm:BJL86_3103"/>
<reference evidence="2 3" key="1">
    <citation type="submission" date="2016-06" db="EMBL/GenBank/DDBJ databases">
        <title>Complete genome sequence of a saline-alkali tolerant type strain Dietzia timorensis ID05-A0528T.</title>
        <authorList>
            <person name="Wu X."/>
        </authorList>
    </citation>
    <scope>NUCLEOTIDE SEQUENCE [LARGE SCALE GENOMIC DNA]</scope>
    <source>
        <strain evidence="2 3">ID05-A0528</strain>
    </source>
</reference>
<dbReference type="Gene3D" id="3.40.109.10">
    <property type="entry name" value="NADH Oxidase"/>
    <property type="match status" value="1"/>
</dbReference>
<dbReference type="EMBL" id="CP015961">
    <property type="protein sequence ID" value="ANI93862.1"/>
    <property type="molecule type" value="Genomic_DNA"/>
</dbReference>
<protein>
    <submittedName>
        <fullName evidence="2">Putative cob(II)yrinic acid a,c-diamide reductase</fullName>
    </submittedName>
</protein>
<dbReference type="InterPro" id="IPR029479">
    <property type="entry name" value="Nitroreductase"/>
</dbReference>
<proteinExistence type="predicted"/>
<evidence type="ECO:0000313" key="3">
    <source>
        <dbReference type="Proteomes" id="UP000186104"/>
    </source>
</evidence>
<name>A0A173LRJ1_9ACTN</name>
<dbReference type="PANTHER" id="PTHR23026">
    <property type="entry name" value="NADPH NITROREDUCTASE"/>
    <property type="match status" value="1"/>
</dbReference>
<sequence length="216" mass="24233">MADRRDQGTFSPGFARELDRLFAWRRDVRRFRRDAPDPAVVEEIFAAAELAPSVGNSQPWRWVEVRSPEIRAEVRENFQEANAAALSGYSGERAKHYAGLKLAGLDAAPIQLAVFCYRNPEQGHGLGRATMPETLEYSAAMAIGTFWLAARARGIGVGWISIIDPERLSASLDVPEEWALVGYLCVGYPERSDDVPELERARWQGRTDPATRRFVR</sequence>
<feature type="domain" description="Nitroreductase" evidence="1">
    <location>
        <begin position="23"/>
        <end position="188"/>
    </location>
</feature>
<accession>A0A173LRJ1</accession>
<dbReference type="OrthoDB" id="9773807at2"/>